<dbReference type="OrthoDB" id="3223377at2759"/>
<evidence type="ECO:0000313" key="3">
    <source>
        <dbReference type="EMBL" id="KAF9525279.1"/>
    </source>
</evidence>
<keyword evidence="1" id="KW-0472">Membrane</keyword>
<protein>
    <recommendedName>
        <fullName evidence="2">DUF6534 domain-containing protein</fullName>
    </recommendedName>
</protein>
<feature type="transmembrane region" description="Helical" evidence="1">
    <location>
        <begin position="30"/>
        <end position="55"/>
    </location>
</feature>
<sequence>MLNWSLFGVLSMQMYIYYVTFGTDPLHNKLLAYGVYLLEVIQTILLTQSCFHAFAQGFGDFNQMDEIGTLWFSVPTLSGVVACVAQLFYAYRIHILARSKFIVCAIIALSVLQLGGGIATAVMSKRAIFHSHFLGPGSYKTTGVSQIWNGSSMLCDVIIAICMIVCLSHRMNGLPSTRKLVKKIILLTVETGSITAVVALLNFILVLLPTRPTYFLTPVAILGKLYSNSMMAVFNSRIHFSMANEQVSSADPPELAHASLLRPRLQTSSEGR</sequence>
<reference evidence="3" key="1">
    <citation type="submission" date="2020-11" db="EMBL/GenBank/DDBJ databases">
        <authorList>
            <consortium name="DOE Joint Genome Institute"/>
            <person name="Ahrendt S."/>
            <person name="Riley R."/>
            <person name="Andreopoulos W."/>
            <person name="Labutti K."/>
            <person name="Pangilinan J."/>
            <person name="Ruiz-Duenas F.J."/>
            <person name="Barrasa J.M."/>
            <person name="Sanchez-Garcia M."/>
            <person name="Camarero S."/>
            <person name="Miyauchi S."/>
            <person name="Serrano A."/>
            <person name="Linde D."/>
            <person name="Babiker R."/>
            <person name="Drula E."/>
            <person name="Ayuso-Fernandez I."/>
            <person name="Pacheco R."/>
            <person name="Padilla G."/>
            <person name="Ferreira P."/>
            <person name="Barriuso J."/>
            <person name="Kellner H."/>
            <person name="Castanera R."/>
            <person name="Alfaro M."/>
            <person name="Ramirez L."/>
            <person name="Pisabarro A.G."/>
            <person name="Kuo A."/>
            <person name="Tritt A."/>
            <person name="Lipzen A."/>
            <person name="He G."/>
            <person name="Yan M."/>
            <person name="Ng V."/>
            <person name="Cullen D."/>
            <person name="Martin F."/>
            <person name="Rosso M.-N."/>
            <person name="Henrissat B."/>
            <person name="Hibbett D."/>
            <person name="Martinez A.T."/>
            <person name="Grigoriev I.V."/>
        </authorList>
    </citation>
    <scope>NUCLEOTIDE SEQUENCE</scope>
    <source>
        <strain evidence="3">CBS 506.95</strain>
    </source>
</reference>
<feature type="transmembrane region" description="Helical" evidence="1">
    <location>
        <begin position="147"/>
        <end position="168"/>
    </location>
</feature>
<organism evidence="3 4">
    <name type="scientific">Crepidotus variabilis</name>
    <dbReference type="NCBI Taxonomy" id="179855"/>
    <lineage>
        <taxon>Eukaryota</taxon>
        <taxon>Fungi</taxon>
        <taxon>Dikarya</taxon>
        <taxon>Basidiomycota</taxon>
        <taxon>Agaricomycotina</taxon>
        <taxon>Agaricomycetes</taxon>
        <taxon>Agaricomycetidae</taxon>
        <taxon>Agaricales</taxon>
        <taxon>Agaricineae</taxon>
        <taxon>Crepidotaceae</taxon>
        <taxon>Crepidotus</taxon>
    </lineage>
</organism>
<keyword evidence="4" id="KW-1185">Reference proteome</keyword>
<keyword evidence="1" id="KW-0812">Transmembrane</keyword>
<feature type="transmembrane region" description="Helical" evidence="1">
    <location>
        <begin position="101"/>
        <end position="123"/>
    </location>
</feature>
<keyword evidence="1" id="KW-1133">Transmembrane helix</keyword>
<evidence type="ECO:0000259" key="2">
    <source>
        <dbReference type="Pfam" id="PF20152"/>
    </source>
</evidence>
<name>A0A9P6EAG5_9AGAR</name>
<feature type="domain" description="DUF6534" evidence="2">
    <location>
        <begin position="152"/>
        <end position="237"/>
    </location>
</feature>
<dbReference type="PANTHER" id="PTHR40465:SF1">
    <property type="entry name" value="DUF6534 DOMAIN-CONTAINING PROTEIN"/>
    <property type="match status" value="1"/>
</dbReference>
<accession>A0A9P6EAG5</accession>
<proteinExistence type="predicted"/>
<feature type="transmembrane region" description="Helical" evidence="1">
    <location>
        <begin position="184"/>
        <end position="208"/>
    </location>
</feature>
<comment type="caution">
    <text evidence="3">The sequence shown here is derived from an EMBL/GenBank/DDBJ whole genome shotgun (WGS) entry which is preliminary data.</text>
</comment>
<dbReference type="PANTHER" id="PTHR40465">
    <property type="entry name" value="CHROMOSOME 1, WHOLE GENOME SHOTGUN SEQUENCE"/>
    <property type="match status" value="1"/>
</dbReference>
<evidence type="ECO:0000313" key="4">
    <source>
        <dbReference type="Proteomes" id="UP000807306"/>
    </source>
</evidence>
<feature type="transmembrane region" description="Helical" evidence="1">
    <location>
        <begin position="67"/>
        <end position="89"/>
    </location>
</feature>
<dbReference type="EMBL" id="MU157886">
    <property type="protein sequence ID" value="KAF9525279.1"/>
    <property type="molecule type" value="Genomic_DNA"/>
</dbReference>
<feature type="transmembrane region" description="Helical" evidence="1">
    <location>
        <begin position="6"/>
        <end position="23"/>
    </location>
</feature>
<feature type="transmembrane region" description="Helical" evidence="1">
    <location>
        <begin position="214"/>
        <end position="234"/>
    </location>
</feature>
<dbReference type="Pfam" id="PF20152">
    <property type="entry name" value="DUF6534"/>
    <property type="match status" value="1"/>
</dbReference>
<dbReference type="Proteomes" id="UP000807306">
    <property type="component" value="Unassembled WGS sequence"/>
</dbReference>
<gene>
    <name evidence="3" type="ORF">CPB83DRAFT_944065</name>
</gene>
<dbReference type="InterPro" id="IPR045339">
    <property type="entry name" value="DUF6534"/>
</dbReference>
<dbReference type="AlphaFoldDB" id="A0A9P6EAG5"/>
<evidence type="ECO:0000256" key="1">
    <source>
        <dbReference type="SAM" id="Phobius"/>
    </source>
</evidence>